<evidence type="ECO:0000256" key="1">
    <source>
        <dbReference type="ARBA" id="ARBA00004811"/>
    </source>
</evidence>
<dbReference type="AlphaFoldDB" id="A0A662DHI8"/>
<comment type="function">
    <text evidence="8">Catalyzes the transfer of the enolpyruvyl moiety of phosphoenolpyruvate (PEP) to the 5-hydroxyl of shikimate-3-phosphate (S3P) to produce enolpyruvyl shikimate-3-phosphate and inorganic phosphate.</text>
</comment>
<feature type="binding site" evidence="8">
    <location>
        <position position="127"/>
    </location>
    <ligand>
        <name>phosphoenolpyruvate</name>
        <dbReference type="ChEBI" id="CHEBI:58702"/>
    </ligand>
</feature>
<feature type="binding site" evidence="8">
    <location>
        <position position="27"/>
    </location>
    <ligand>
        <name>3-phosphoshikimate</name>
        <dbReference type="ChEBI" id="CHEBI:145989"/>
    </ligand>
</feature>
<feature type="binding site" evidence="8">
    <location>
        <position position="351"/>
    </location>
    <ligand>
        <name>phosphoenolpyruvate</name>
        <dbReference type="ChEBI" id="CHEBI:58702"/>
    </ligand>
</feature>
<dbReference type="UniPathway" id="UPA00053">
    <property type="reaction ID" value="UER00089"/>
</dbReference>
<feature type="binding site" evidence="8">
    <location>
        <position position="393"/>
    </location>
    <ligand>
        <name>phosphoenolpyruvate</name>
        <dbReference type="ChEBI" id="CHEBI:58702"/>
    </ligand>
</feature>
<dbReference type="PANTHER" id="PTHR21090:SF5">
    <property type="entry name" value="PENTAFUNCTIONAL AROM POLYPEPTIDE"/>
    <property type="match status" value="1"/>
</dbReference>
<keyword evidence="4 8" id="KW-0028">Amino-acid biosynthesis</keyword>
<dbReference type="PANTHER" id="PTHR21090">
    <property type="entry name" value="AROM/DEHYDROQUINATE SYNTHASE"/>
    <property type="match status" value="1"/>
</dbReference>
<accession>A0A662DHI8</accession>
<feature type="binding site" evidence="8">
    <location>
        <position position="28"/>
    </location>
    <ligand>
        <name>3-phosphoshikimate</name>
        <dbReference type="ChEBI" id="CHEBI:145989"/>
    </ligand>
</feature>
<dbReference type="GO" id="GO:0005737">
    <property type="term" value="C:cytoplasm"/>
    <property type="evidence" value="ECO:0007669"/>
    <property type="project" value="UniProtKB-SubCell"/>
</dbReference>
<dbReference type="InterPro" id="IPR013792">
    <property type="entry name" value="RNA3'P_cycl/enolpyr_Trfase_a/b"/>
</dbReference>
<comment type="similarity">
    <text evidence="2 8">Belongs to the EPSP synthase family.</text>
</comment>
<dbReference type="SUPFAM" id="SSF55205">
    <property type="entry name" value="EPT/RTPC-like"/>
    <property type="match status" value="1"/>
</dbReference>
<evidence type="ECO:0000256" key="5">
    <source>
        <dbReference type="ARBA" id="ARBA00022679"/>
    </source>
</evidence>
<dbReference type="Gene3D" id="3.65.10.10">
    <property type="entry name" value="Enolpyruvate transferase domain"/>
    <property type="match status" value="2"/>
</dbReference>
<evidence type="ECO:0000313" key="10">
    <source>
        <dbReference type="EMBL" id="RLE13763.1"/>
    </source>
</evidence>
<dbReference type="GO" id="GO:0008652">
    <property type="term" value="P:amino acid biosynthetic process"/>
    <property type="evidence" value="ECO:0007669"/>
    <property type="project" value="UniProtKB-KW"/>
</dbReference>
<evidence type="ECO:0000256" key="7">
    <source>
        <dbReference type="ARBA" id="ARBA00044633"/>
    </source>
</evidence>
<dbReference type="PROSITE" id="PS00104">
    <property type="entry name" value="EPSP_SYNTHASE_1"/>
    <property type="match status" value="1"/>
</dbReference>
<dbReference type="InterPro" id="IPR023193">
    <property type="entry name" value="EPSP_synthase_CS"/>
</dbReference>
<dbReference type="Proteomes" id="UP000280417">
    <property type="component" value="Unassembled WGS sequence"/>
</dbReference>
<dbReference type="EMBL" id="QMQA01000078">
    <property type="protein sequence ID" value="RLE13763.1"/>
    <property type="molecule type" value="Genomic_DNA"/>
</dbReference>
<evidence type="ECO:0000313" key="11">
    <source>
        <dbReference type="Proteomes" id="UP000280417"/>
    </source>
</evidence>
<evidence type="ECO:0000256" key="2">
    <source>
        <dbReference type="ARBA" id="ARBA00009948"/>
    </source>
</evidence>
<feature type="binding site" evidence="8">
    <location>
        <position position="173"/>
    </location>
    <ligand>
        <name>3-phosphoshikimate</name>
        <dbReference type="ChEBI" id="CHEBI:145989"/>
    </ligand>
</feature>
<dbReference type="HAMAP" id="MF_00210">
    <property type="entry name" value="EPSP_synth"/>
    <property type="match status" value="1"/>
</dbReference>
<comment type="caution">
    <text evidence="8">Lacks conserved residue(s) required for the propagation of feature annotation.</text>
</comment>
<sequence length="434" mass="46822">MEDAEADFLVIRPCRFLRGKVDLPGDKSISHRAIILSSIAEGVSSIKGAQRGKDLIATLSCMQSLGVKIKQEKENITVEGKGLKGLREPENVLDCQNSGTTMRILAGVLAGQDFYSVLTGDLSLRKRPMQRIVQPLCKMGAKIWARNGCFAPLSIRGGKLQGMRHELPVASAQVKSCLLLAGLYAEGVTRVKEPYLSRDHTERMLTYMGAKIDVDTSGIAIQGGQKLRAGSLFVPKDISAAAFFIAGAVVLEGSWVRFEGVGVNRTRCGFLEALCSMGAKVKIYNRRLVCGEEVADVEVEGGAKLEGVKVGKDKIPQLLDEIPALAVVACFATGKTLIEGARELRIKETDRIRALCKELTRMGASVEEREDGMLICGGSRLKGTEVNSWGDHRIAMALAIAGLCAEGENIINNARCIDVSFPGFYKVLHEVAAG</sequence>
<dbReference type="InterPro" id="IPR006264">
    <property type="entry name" value="EPSP_synthase"/>
</dbReference>
<keyword evidence="5 8" id="KW-0808">Transferase</keyword>
<organism evidence="10 11">
    <name type="scientific">Aerophobetes bacterium</name>
    <dbReference type="NCBI Taxonomy" id="2030807"/>
    <lineage>
        <taxon>Bacteria</taxon>
        <taxon>Candidatus Aerophobota</taxon>
    </lineage>
</organism>
<comment type="catalytic activity">
    <reaction evidence="7">
        <text>3-phosphoshikimate + phosphoenolpyruvate = 5-O-(1-carboxyvinyl)-3-phosphoshikimate + phosphate</text>
        <dbReference type="Rhea" id="RHEA:21256"/>
        <dbReference type="ChEBI" id="CHEBI:43474"/>
        <dbReference type="ChEBI" id="CHEBI:57701"/>
        <dbReference type="ChEBI" id="CHEBI:58702"/>
        <dbReference type="ChEBI" id="CHEBI:145989"/>
        <dbReference type="EC" id="2.5.1.19"/>
    </reaction>
    <physiologicalReaction direction="left-to-right" evidence="7">
        <dbReference type="Rhea" id="RHEA:21257"/>
    </physiologicalReaction>
</comment>
<feature type="binding site" evidence="8">
    <location>
        <position position="27"/>
    </location>
    <ligand>
        <name>phosphoenolpyruvate</name>
        <dbReference type="ChEBI" id="CHEBI:58702"/>
    </ligand>
</feature>
<gene>
    <name evidence="8 10" type="primary">aroA</name>
    <name evidence="10" type="ORF">DRJ04_03675</name>
</gene>
<dbReference type="CDD" id="cd01556">
    <property type="entry name" value="EPSP_synthase"/>
    <property type="match status" value="1"/>
</dbReference>
<comment type="subcellular location">
    <subcellularLocation>
        <location evidence="8">Cytoplasm</location>
    </subcellularLocation>
</comment>
<dbReference type="EC" id="2.5.1.19" evidence="8"/>
<dbReference type="FunFam" id="3.65.10.10:FF:000005">
    <property type="entry name" value="3-phosphoshikimate 1-carboxyvinyltransferase"/>
    <property type="match status" value="1"/>
</dbReference>
<dbReference type="InterPro" id="IPR001986">
    <property type="entry name" value="Enolpyruvate_Tfrase_dom"/>
</dbReference>
<dbReference type="InterPro" id="IPR036968">
    <property type="entry name" value="Enolpyruvate_Tfrase_sf"/>
</dbReference>
<feature type="binding site" evidence="8">
    <location>
        <position position="347"/>
    </location>
    <ligand>
        <name>3-phosphoshikimate</name>
        <dbReference type="ChEBI" id="CHEBI:145989"/>
    </ligand>
</feature>
<feature type="binding site" evidence="8">
    <location>
        <position position="99"/>
    </location>
    <ligand>
        <name>phosphoenolpyruvate</name>
        <dbReference type="ChEBI" id="CHEBI:58702"/>
    </ligand>
</feature>
<keyword evidence="3 8" id="KW-0963">Cytoplasm</keyword>
<keyword evidence="6 8" id="KW-0057">Aromatic amino acid biosynthesis</keyword>
<proteinExistence type="inferred from homology"/>
<evidence type="ECO:0000256" key="8">
    <source>
        <dbReference type="HAMAP-Rule" id="MF_00210"/>
    </source>
</evidence>
<protein>
    <recommendedName>
        <fullName evidence="8">3-phosphoshikimate 1-carboxyvinyltransferase</fullName>
        <ecNumber evidence="8">2.5.1.19</ecNumber>
    </recommendedName>
    <alternativeName>
        <fullName evidence="8">5-enolpyruvylshikimate-3-phosphate synthase</fullName>
        <shortName evidence="8">EPSP synthase</shortName>
        <shortName evidence="8">EPSPS</shortName>
    </alternativeName>
</protein>
<evidence type="ECO:0000256" key="4">
    <source>
        <dbReference type="ARBA" id="ARBA00022605"/>
    </source>
</evidence>
<feature type="domain" description="Enolpyruvate transferase" evidence="9">
    <location>
        <begin position="16"/>
        <end position="428"/>
    </location>
</feature>
<feature type="active site" description="Proton acceptor" evidence="8">
    <location>
        <position position="320"/>
    </location>
</feature>
<comment type="subunit">
    <text evidence="8">Monomer.</text>
</comment>
<feature type="binding site" evidence="8">
    <location>
        <position position="320"/>
    </location>
    <ligand>
        <name>3-phosphoshikimate</name>
        <dbReference type="ChEBI" id="CHEBI:145989"/>
    </ligand>
</feature>
<name>A0A662DHI8_UNCAE</name>
<feature type="binding site" evidence="8">
    <location>
        <position position="171"/>
    </location>
    <ligand>
        <name>3-phosphoshikimate</name>
        <dbReference type="ChEBI" id="CHEBI:145989"/>
    </ligand>
</feature>
<dbReference type="PIRSF" id="PIRSF000505">
    <property type="entry name" value="EPSPS"/>
    <property type="match status" value="1"/>
</dbReference>
<dbReference type="GO" id="GO:0009073">
    <property type="term" value="P:aromatic amino acid family biosynthetic process"/>
    <property type="evidence" value="ECO:0007669"/>
    <property type="project" value="UniProtKB-KW"/>
</dbReference>
<dbReference type="Pfam" id="PF00275">
    <property type="entry name" value="EPSP_synthase"/>
    <property type="match status" value="1"/>
</dbReference>
<feature type="binding site" evidence="8">
    <location>
        <position position="32"/>
    </location>
    <ligand>
        <name>3-phosphoshikimate</name>
        <dbReference type="ChEBI" id="CHEBI:145989"/>
    </ligand>
</feature>
<feature type="binding site" evidence="8">
    <location>
        <position position="173"/>
    </location>
    <ligand>
        <name>phosphoenolpyruvate</name>
        <dbReference type="ChEBI" id="CHEBI:58702"/>
    </ligand>
</feature>
<reference evidence="10 11" key="1">
    <citation type="submission" date="2018-06" db="EMBL/GenBank/DDBJ databases">
        <title>Extensive metabolic versatility and redundancy in microbially diverse, dynamic hydrothermal sediments.</title>
        <authorList>
            <person name="Dombrowski N."/>
            <person name="Teske A."/>
            <person name="Baker B.J."/>
        </authorList>
    </citation>
    <scope>NUCLEOTIDE SEQUENCE [LARGE SCALE GENOMIC DNA]</scope>
    <source>
        <strain evidence="10">B3_G15</strain>
    </source>
</reference>
<evidence type="ECO:0000256" key="6">
    <source>
        <dbReference type="ARBA" id="ARBA00023141"/>
    </source>
</evidence>
<evidence type="ECO:0000259" key="9">
    <source>
        <dbReference type="Pfam" id="PF00275"/>
    </source>
</evidence>
<dbReference type="NCBIfam" id="TIGR01356">
    <property type="entry name" value="aroA"/>
    <property type="match status" value="1"/>
</dbReference>
<evidence type="ECO:0000256" key="3">
    <source>
        <dbReference type="ARBA" id="ARBA00022490"/>
    </source>
</evidence>
<dbReference type="PROSITE" id="PS00885">
    <property type="entry name" value="EPSP_SYNTHASE_2"/>
    <property type="match status" value="1"/>
</dbReference>
<dbReference type="GO" id="GO:0009423">
    <property type="term" value="P:chorismate biosynthetic process"/>
    <property type="evidence" value="ECO:0007669"/>
    <property type="project" value="UniProtKB-UniRule"/>
</dbReference>
<dbReference type="GO" id="GO:0003866">
    <property type="term" value="F:3-phosphoshikimate 1-carboxyvinyltransferase activity"/>
    <property type="evidence" value="ECO:0007669"/>
    <property type="project" value="UniProtKB-UniRule"/>
</dbReference>
<comment type="caution">
    <text evidence="10">The sequence shown here is derived from an EMBL/GenBank/DDBJ whole genome shotgun (WGS) entry which is preliminary data.</text>
</comment>
<comment type="pathway">
    <text evidence="1 8">Metabolic intermediate biosynthesis; chorismate biosynthesis; chorismate from D-erythrose 4-phosphate and phosphoenolpyruvate: step 6/7.</text>
</comment>